<feature type="compositionally biased region" description="Low complexity" evidence="1">
    <location>
        <begin position="462"/>
        <end position="482"/>
    </location>
</feature>
<proteinExistence type="predicted"/>
<evidence type="ECO:0000313" key="2">
    <source>
        <dbReference type="EMBL" id="OBZ84027.1"/>
    </source>
</evidence>
<feature type="compositionally biased region" description="Low complexity" evidence="1">
    <location>
        <begin position="337"/>
        <end position="361"/>
    </location>
</feature>
<feature type="region of interest" description="Disordered" evidence="1">
    <location>
        <begin position="337"/>
        <end position="508"/>
    </location>
</feature>
<feature type="compositionally biased region" description="Polar residues" evidence="1">
    <location>
        <begin position="215"/>
        <end position="230"/>
    </location>
</feature>
<dbReference type="Proteomes" id="UP000093000">
    <property type="component" value="Unassembled WGS sequence"/>
</dbReference>
<comment type="caution">
    <text evidence="2">The sequence shown here is derived from an EMBL/GenBank/DDBJ whole genome shotgun (WGS) entry which is preliminary data.</text>
</comment>
<keyword evidence="3" id="KW-1185">Reference proteome</keyword>
<name>A0A1C7N4S1_9FUNG</name>
<protein>
    <submittedName>
        <fullName evidence="2">Uncharacterized protein</fullName>
    </submittedName>
</protein>
<sequence>MLENRQSAHYWSNSHTQIGVAHDRSVSAQQNMLEMVPFSELQQGELYIIKIKLVVIALFQGWDDDMCCFSVLRSDLVTDLPIRWSEARYLPNDFDAYPAFDRLGNPPIHLWSKNISSSMPYNWFSMFEEARQWQRQWHASFEEPPIPLENEHHYDENVTTCGSENLPQHHQKPHQETIADETTAEENKETEDSATCGSYASQDAAFLPRHRLSSAGTQEIQSRPQQQLNRSNSSFSSSVSASESLLINRAHVRDYILRPQVEEPTHSRPTPAVQLRKQYGELAEVTQQQLPAFIPSSSQQIVSSSLTLAQAPSTISAQAQAQTVLAQAQAVLSSQSCASSLPPSCPTSPSSAPRSTLLPSVTPLPPLHTEKHPSQIKESRSSSAEKTKNASFISSKPETQHIEPKQPENKQPETNLKQRRSLSSFFTRKKKNKKPTEEAKKDSKHRKSAPPTPLITPKQTASLSEVVPLPSLSTSTTMPTLTNVSSVTAPEEKTKKRVSSIKPSKSMASMNSKMELYDMDSLLDMQATFAFLNGDNEHPSLASSSTHLTKAV</sequence>
<dbReference type="AlphaFoldDB" id="A0A1C7N4S1"/>
<feature type="region of interest" description="Disordered" evidence="1">
    <location>
        <begin position="158"/>
        <end position="195"/>
    </location>
</feature>
<dbReference type="InParanoid" id="A0A1C7N4S1"/>
<accession>A0A1C7N4S1</accession>
<dbReference type="OrthoDB" id="2330750at2759"/>
<feature type="compositionally biased region" description="Basic and acidic residues" evidence="1">
    <location>
        <begin position="368"/>
        <end position="388"/>
    </location>
</feature>
<organism evidence="2 3">
    <name type="scientific">Choanephora cucurbitarum</name>
    <dbReference type="NCBI Taxonomy" id="101091"/>
    <lineage>
        <taxon>Eukaryota</taxon>
        <taxon>Fungi</taxon>
        <taxon>Fungi incertae sedis</taxon>
        <taxon>Mucoromycota</taxon>
        <taxon>Mucoromycotina</taxon>
        <taxon>Mucoromycetes</taxon>
        <taxon>Mucorales</taxon>
        <taxon>Mucorineae</taxon>
        <taxon>Choanephoraceae</taxon>
        <taxon>Choanephoroideae</taxon>
        <taxon>Choanephora</taxon>
    </lineage>
</organism>
<evidence type="ECO:0000256" key="1">
    <source>
        <dbReference type="SAM" id="MobiDB-lite"/>
    </source>
</evidence>
<reference evidence="2 3" key="1">
    <citation type="submission" date="2016-03" db="EMBL/GenBank/DDBJ databases">
        <title>Choanephora cucurbitarum.</title>
        <authorList>
            <person name="Min B."/>
            <person name="Park H."/>
            <person name="Park J.-H."/>
            <person name="Shin H.-D."/>
            <person name="Choi I.-G."/>
        </authorList>
    </citation>
    <scope>NUCLEOTIDE SEQUENCE [LARGE SCALE GENOMIC DNA]</scope>
    <source>
        <strain evidence="2 3">KUS-F28377</strain>
    </source>
</reference>
<dbReference type="EMBL" id="LUGH01000567">
    <property type="protein sequence ID" value="OBZ84027.1"/>
    <property type="molecule type" value="Genomic_DNA"/>
</dbReference>
<gene>
    <name evidence="2" type="ORF">A0J61_07919</name>
</gene>
<feature type="region of interest" description="Disordered" evidence="1">
    <location>
        <begin position="215"/>
        <end position="236"/>
    </location>
</feature>
<feature type="compositionally biased region" description="Basic and acidic residues" evidence="1">
    <location>
        <begin position="398"/>
        <end position="411"/>
    </location>
</feature>
<evidence type="ECO:0000313" key="3">
    <source>
        <dbReference type="Proteomes" id="UP000093000"/>
    </source>
</evidence>
<feature type="compositionally biased region" description="Polar residues" evidence="1">
    <location>
        <begin position="158"/>
        <end position="168"/>
    </location>
</feature>